<evidence type="ECO:0000256" key="1">
    <source>
        <dbReference type="SAM" id="Phobius"/>
    </source>
</evidence>
<keyword evidence="1" id="KW-0812">Transmembrane</keyword>
<sequence>MWDHIQKYWLTYAMGIVAGGLGALWKWVRGKFRTLDAMKEANLALLHDRLYQGCKHYIAQGHIDVDSLKNIEYLYRAYHALGGNGTGTELYTRVQKLPIKED</sequence>
<comment type="caution">
    <text evidence="2">The sequence shown here is derived from an EMBL/GenBank/DDBJ whole genome shotgun (WGS) entry which is preliminary data.</text>
</comment>
<feature type="transmembrane region" description="Helical" evidence="1">
    <location>
        <begin position="6"/>
        <end position="28"/>
    </location>
</feature>
<reference evidence="2 3" key="1">
    <citation type="submission" date="2015-10" db="EMBL/GenBank/DDBJ databases">
        <title>A novel member of the family Ruminococcaceae isolated from human faeces.</title>
        <authorList>
            <person name="Shkoporov A.N."/>
            <person name="Chaplin A.V."/>
            <person name="Motuzova O.V."/>
            <person name="Kafarskaia L.I."/>
            <person name="Efimov B.A."/>
        </authorList>
    </citation>
    <scope>NUCLEOTIDE SEQUENCE [LARGE SCALE GENOMIC DNA]</scope>
    <source>
        <strain evidence="2 3">668</strain>
    </source>
</reference>
<gene>
    <name evidence="2" type="ORF">ASJ35_17315</name>
</gene>
<proteinExistence type="predicted"/>
<accession>A0A0W7TLS4</accession>
<keyword evidence="1" id="KW-1133">Transmembrane helix</keyword>
<evidence type="ECO:0000313" key="2">
    <source>
        <dbReference type="EMBL" id="KUE74794.1"/>
    </source>
</evidence>
<name>A0A0W7TLS4_9FIRM</name>
<keyword evidence="1" id="KW-0472">Membrane</keyword>
<dbReference type="RefSeq" id="WP_058723915.1">
    <property type="nucleotide sequence ID" value="NZ_CAUBPW010000012.1"/>
</dbReference>
<organism evidence="2 3">
    <name type="scientific">Ruthenibacterium lactatiformans</name>
    <dbReference type="NCBI Taxonomy" id="1550024"/>
    <lineage>
        <taxon>Bacteria</taxon>
        <taxon>Bacillati</taxon>
        <taxon>Bacillota</taxon>
        <taxon>Clostridia</taxon>
        <taxon>Eubacteriales</taxon>
        <taxon>Oscillospiraceae</taxon>
        <taxon>Ruthenibacterium</taxon>
    </lineage>
</organism>
<evidence type="ECO:0000313" key="3">
    <source>
        <dbReference type="Proteomes" id="UP000053433"/>
    </source>
</evidence>
<protein>
    <submittedName>
        <fullName evidence="2">Uncharacterized protein</fullName>
    </submittedName>
</protein>
<dbReference type="EMBL" id="LMUA01000042">
    <property type="protein sequence ID" value="KUE74794.1"/>
    <property type="molecule type" value="Genomic_DNA"/>
</dbReference>
<dbReference type="AlphaFoldDB" id="A0A0W7TLS4"/>
<dbReference type="Proteomes" id="UP000053433">
    <property type="component" value="Unassembled WGS sequence"/>
</dbReference>